<dbReference type="AlphaFoldDB" id="Q728I9"/>
<protein>
    <recommendedName>
        <fullName evidence="5">Tetratricopeptide repeat protein</fullName>
    </recommendedName>
</protein>
<evidence type="ECO:0000256" key="1">
    <source>
        <dbReference type="PROSITE-ProRule" id="PRU00339"/>
    </source>
</evidence>
<feature type="transmembrane region" description="Helical" evidence="2">
    <location>
        <begin position="62"/>
        <end position="81"/>
    </location>
</feature>
<dbReference type="Gene3D" id="1.25.40.10">
    <property type="entry name" value="Tetratricopeptide repeat domain"/>
    <property type="match status" value="1"/>
</dbReference>
<dbReference type="eggNOG" id="COG3063">
    <property type="taxonomic scope" value="Bacteria"/>
</dbReference>
<dbReference type="InterPro" id="IPR019734">
    <property type="entry name" value="TPR_rpt"/>
</dbReference>
<accession>Q728I9</accession>
<dbReference type="EMBL" id="AE017285">
    <property type="protein sequence ID" value="AAS97086.1"/>
    <property type="molecule type" value="Genomic_DNA"/>
</dbReference>
<evidence type="ECO:0000256" key="2">
    <source>
        <dbReference type="SAM" id="Phobius"/>
    </source>
</evidence>
<dbReference type="HOGENOM" id="CLU_115766_0_0_7"/>
<dbReference type="PATRIC" id="fig|882.5.peg.2369"/>
<keyword evidence="2" id="KW-0472">Membrane</keyword>
<dbReference type="EnsemblBacteria" id="AAS97086">
    <property type="protein sequence ID" value="AAS97086"/>
    <property type="gene ID" value="DVU_2614"/>
</dbReference>
<dbReference type="SUPFAM" id="SSF48452">
    <property type="entry name" value="TPR-like"/>
    <property type="match status" value="1"/>
</dbReference>
<dbReference type="SMR" id="Q728I9"/>
<evidence type="ECO:0000313" key="3">
    <source>
        <dbReference type="EMBL" id="AAS97086.1"/>
    </source>
</evidence>
<keyword evidence="4" id="KW-1185">Reference proteome</keyword>
<keyword evidence="2" id="KW-0812">Transmembrane</keyword>
<proteinExistence type="predicted"/>
<keyword evidence="1" id="KW-0802">TPR repeat</keyword>
<dbReference type="InterPro" id="IPR011990">
    <property type="entry name" value="TPR-like_helical_dom_sf"/>
</dbReference>
<dbReference type="PhylomeDB" id="Q728I9"/>
<feature type="repeat" description="TPR" evidence="1">
    <location>
        <begin position="90"/>
        <end position="123"/>
    </location>
</feature>
<reference evidence="3 4" key="1">
    <citation type="journal article" date="2004" name="Nat. Biotechnol.">
        <title>The genome sequence of the anaerobic, sulfate-reducing bacterium Desulfovibrio vulgaris Hildenborough.</title>
        <authorList>
            <person name="Heidelberg J.F."/>
            <person name="Seshadri R."/>
            <person name="Haveman S.A."/>
            <person name="Hemme C.L."/>
            <person name="Paulsen I.T."/>
            <person name="Kolonay J.F."/>
            <person name="Eisen J.A."/>
            <person name="Ward N."/>
            <person name="Methe B."/>
            <person name="Brinkac L.M."/>
            <person name="Daugherty S.C."/>
            <person name="Deboy R.T."/>
            <person name="Dodson R.J."/>
            <person name="Durkin A.S."/>
            <person name="Madupu R."/>
            <person name="Nelson W.C."/>
            <person name="Sullivan S.A."/>
            <person name="Fouts D."/>
            <person name="Haft D.H."/>
            <person name="Selengut J."/>
            <person name="Peterson J.D."/>
            <person name="Davidsen T.M."/>
            <person name="Zafar N."/>
            <person name="Zhou L."/>
            <person name="Radune D."/>
            <person name="Dimitrov G."/>
            <person name="Hance M."/>
            <person name="Tran K."/>
            <person name="Khouri H."/>
            <person name="Gill J."/>
            <person name="Utterback T.R."/>
            <person name="Feldblyum T.V."/>
            <person name="Wall J.D."/>
            <person name="Voordouw G."/>
            <person name="Fraser C.M."/>
        </authorList>
    </citation>
    <scope>NUCLEOTIDE SEQUENCE [LARGE SCALE GENOMIC DNA]</scope>
    <source>
        <strain evidence="4">ATCC 29579 / DSM 644 / NCIMB 8303 / VKM B-1760 / Hildenborough</strain>
    </source>
</reference>
<dbReference type="Pfam" id="PF13432">
    <property type="entry name" value="TPR_16"/>
    <property type="match status" value="1"/>
</dbReference>
<keyword evidence="2" id="KW-1133">Transmembrane helix</keyword>
<evidence type="ECO:0000313" key="4">
    <source>
        <dbReference type="Proteomes" id="UP000002194"/>
    </source>
</evidence>
<dbReference type="OrthoDB" id="9794802at2"/>
<evidence type="ECO:0008006" key="5">
    <source>
        <dbReference type="Google" id="ProtNLM"/>
    </source>
</evidence>
<dbReference type="Proteomes" id="UP000002194">
    <property type="component" value="Chromosome"/>
</dbReference>
<dbReference type="STRING" id="882.DVU_2614"/>
<gene>
    <name evidence="3" type="ordered locus">DVU_2614</name>
</gene>
<dbReference type="PaxDb" id="882-DVU_2614"/>
<dbReference type="KEGG" id="dvu:DVU_2614"/>
<dbReference type="PROSITE" id="PS50005">
    <property type="entry name" value="TPR"/>
    <property type="match status" value="1"/>
</dbReference>
<organism evidence="3 4">
    <name type="scientific">Nitratidesulfovibrio vulgaris (strain ATCC 29579 / DSM 644 / CCUG 34227 / NCIMB 8303 / VKM B-1760 / Hildenborough)</name>
    <name type="common">Desulfovibrio vulgaris</name>
    <dbReference type="NCBI Taxonomy" id="882"/>
    <lineage>
        <taxon>Bacteria</taxon>
        <taxon>Pseudomonadati</taxon>
        <taxon>Thermodesulfobacteriota</taxon>
        <taxon>Desulfovibrionia</taxon>
        <taxon>Desulfovibrionales</taxon>
        <taxon>Desulfovibrionaceae</taxon>
        <taxon>Nitratidesulfovibrio</taxon>
    </lineage>
</organism>
<sequence>MHSAWHWQCHHPRQCPCHLQHTPMPRDWSADGAHVRRIPSLTARSTMHNAASLRRLPRPMPLLLLVAMLTVMLGGCALPRVGVYKDPLTAEEHLKLGLAYEQKGETDLARREYTEAARDVPQGHLYLANLLFSRGETREAEAHYRKALAGLPDDPTVCNNLAWLLLQENRSLDEAERLAQRAVEHATPEQRSSFEDTLKRIRAAR</sequence>
<name>Q728I9_NITV2</name>